<dbReference type="EMBL" id="JADVKH010000170">
    <property type="protein sequence ID" value="MBJ9691513.1"/>
    <property type="molecule type" value="Genomic_DNA"/>
</dbReference>
<protein>
    <recommendedName>
        <fullName evidence="3">Restriction endonuclease type IV Mrr domain-containing protein</fullName>
    </recommendedName>
</protein>
<accession>A0ABS1B6A9</accession>
<organism evidence="1 2">
    <name type="scientific">Burkholderia vietnamiensis</name>
    <dbReference type="NCBI Taxonomy" id="60552"/>
    <lineage>
        <taxon>Bacteria</taxon>
        <taxon>Pseudomonadati</taxon>
        <taxon>Pseudomonadota</taxon>
        <taxon>Betaproteobacteria</taxon>
        <taxon>Burkholderiales</taxon>
        <taxon>Burkholderiaceae</taxon>
        <taxon>Burkholderia</taxon>
        <taxon>Burkholderia cepacia complex</taxon>
    </lineage>
</organism>
<gene>
    <name evidence="1" type="ORF">I5589_31065</name>
</gene>
<reference evidence="1 2" key="1">
    <citation type="submission" date="2020-11" db="EMBL/GenBank/DDBJ databases">
        <title>Enhanced detection system for hospital associated transmission using whole genome sequencing surveillance.</title>
        <authorList>
            <person name="Harrison L.H."/>
            <person name="Van Tyne D."/>
            <person name="Marsh J.W."/>
            <person name="Griffith M.P."/>
            <person name="Snyder D.J."/>
            <person name="Cooper V.S."/>
            <person name="Mustapha M."/>
        </authorList>
    </citation>
    <scope>NUCLEOTIDE SEQUENCE [LARGE SCALE GENOMIC DNA]</scope>
    <source>
        <strain evidence="1 2">BC00020</strain>
    </source>
</reference>
<sequence>MNHNEKHHTHSADGTEERIEIPVDNLFEEQSTVDVVVDDLPIEHLPYGQMPWPRFEALCTHILNDNSELRISQAWLYGREGQNQHGIDILAIRTDSARHLVAQSKRVKQVYPSDVTAWVDRFLRDERVKTTSKFVLFLACRLGEDTNAMLRWAEGVERLREVDIEAEVWDSDQLDQLLRDRPAIVNRFFGPERTRRFCTPAFPSRLYPSQFKSEYVWELGNQRAIENISLRLDLILPDEESSNLSALFSFARHDLSGITFAVDARTLIAWARWVTLLDPAKHQRPYVWPNGTPDRYTLLAGSVRVTLTGQEVQQLDWVLLQAWRHFLPAAEALDHNWRFSRFVRIRSETKAFVIAHVSRHHWRIMLEFANAHDYEAGSTEQHMFDHSQGMLKVFNRSTMLGGKQDPHHVIISAFAEGGMTLPWEGTDVRLVWEPGKSLAGSMTPIGPDDAWDAERTHDWLLDTFRSWVENEINRKKPKDRNWSFSRKQSAAEPFKLSIRSAATYERRDLQSARSASELCELCTFFQGHYHLNLSDLPVAPEMTKNIIRLVHHFRRFIDENDRSYIASNLAINETNLQEELVALLSNTSVPFHLATRLECALRALVFLLRKIDSLPQSDIELALDLLKPAAQRVREDLLCESLAKAGSNR</sequence>
<dbReference type="RefSeq" id="WP_200092624.1">
    <property type="nucleotide sequence ID" value="NZ_JADVKH010000170.1"/>
</dbReference>
<name>A0ABS1B6A9_BURVI</name>
<dbReference type="Proteomes" id="UP000808215">
    <property type="component" value="Unassembled WGS sequence"/>
</dbReference>
<proteinExistence type="predicted"/>
<keyword evidence="2" id="KW-1185">Reference proteome</keyword>
<evidence type="ECO:0000313" key="2">
    <source>
        <dbReference type="Proteomes" id="UP000808215"/>
    </source>
</evidence>
<evidence type="ECO:0000313" key="1">
    <source>
        <dbReference type="EMBL" id="MBJ9691513.1"/>
    </source>
</evidence>
<evidence type="ECO:0008006" key="3">
    <source>
        <dbReference type="Google" id="ProtNLM"/>
    </source>
</evidence>
<comment type="caution">
    <text evidence="1">The sequence shown here is derived from an EMBL/GenBank/DDBJ whole genome shotgun (WGS) entry which is preliminary data.</text>
</comment>